<evidence type="ECO:0000256" key="6">
    <source>
        <dbReference type="ARBA" id="ARBA00023319"/>
    </source>
</evidence>
<accession>A0A3Q2ECB9</accession>
<dbReference type="GO" id="GO:0009897">
    <property type="term" value="C:external side of plasma membrane"/>
    <property type="evidence" value="ECO:0007669"/>
    <property type="project" value="TreeGrafter"/>
</dbReference>
<dbReference type="PANTHER" id="PTHR24100:SF151">
    <property type="entry name" value="ICOS LIGAND"/>
    <property type="match status" value="1"/>
</dbReference>
<evidence type="ECO:0000259" key="10">
    <source>
        <dbReference type="PROSITE" id="PS50835"/>
    </source>
</evidence>
<keyword evidence="8" id="KW-1133">Transmembrane helix</keyword>
<dbReference type="KEGG" id="cvg:107104149"/>
<feature type="domain" description="Ig-like" evidence="10">
    <location>
        <begin position="32"/>
        <end position="116"/>
    </location>
</feature>
<dbReference type="Pfam" id="PF07686">
    <property type="entry name" value="V-set"/>
    <property type="match status" value="1"/>
</dbReference>
<dbReference type="InterPro" id="IPR036179">
    <property type="entry name" value="Ig-like_dom_sf"/>
</dbReference>
<proteinExistence type="predicted"/>
<dbReference type="SMART" id="SM00409">
    <property type="entry name" value="IG"/>
    <property type="match status" value="1"/>
</dbReference>
<comment type="subcellular location">
    <subcellularLocation>
        <location evidence="1">Membrane</location>
    </subcellularLocation>
</comment>
<dbReference type="GO" id="GO:0001817">
    <property type="term" value="P:regulation of cytokine production"/>
    <property type="evidence" value="ECO:0007669"/>
    <property type="project" value="TreeGrafter"/>
</dbReference>
<sequence>MYFRLHLVLSAVLIKGDFSADVQSKQVHAFAGGAIILPCSIEPAASSDIQTVEWSKEVEGQMPAIVFLYRDGCETFEMKDSDFEYRTSLIMRQLQKGNFSLRIANVKLSDTGTFHCLLIWKNKTKEESIVELVVASSSDPKLSVVSVDSRGVTVQCEALCWMPVPVMTTVDDEGNKLTEEEQKQELDPRGCYNIKQNVTLQNPLSKVVCKVHQQQRNHSKMTEILLPDFGESCVMSYLISAAVTTLLFITAFCIYIWVNKKHYSSDGGNQEQMTDISDQTSKSQSNETQSLLDQQIAADNKQNSLTEELNQQVNGL</sequence>
<evidence type="ECO:0000313" key="11">
    <source>
        <dbReference type="Ensembl" id="ENSCVAP00000029852.1"/>
    </source>
</evidence>
<dbReference type="GO" id="GO:0050852">
    <property type="term" value="P:T cell receptor signaling pathway"/>
    <property type="evidence" value="ECO:0007669"/>
    <property type="project" value="TreeGrafter"/>
</dbReference>
<reference evidence="11" key="2">
    <citation type="submission" date="2025-09" db="UniProtKB">
        <authorList>
            <consortium name="Ensembl"/>
        </authorList>
    </citation>
    <scope>IDENTIFICATION</scope>
</reference>
<dbReference type="Proteomes" id="UP000265020">
    <property type="component" value="Unassembled WGS sequence"/>
</dbReference>
<dbReference type="Pfam" id="PF22705">
    <property type="entry name" value="C2-set_3"/>
    <property type="match status" value="1"/>
</dbReference>
<evidence type="ECO:0000256" key="8">
    <source>
        <dbReference type="SAM" id="Phobius"/>
    </source>
</evidence>
<keyword evidence="6" id="KW-0393">Immunoglobulin domain</keyword>
<dbReference type="PROSITE" id="PS50835">
    <property type="entry name" value="IG_LIKE"/>
    <property type="match status" value="1"/>
</dbReference>
<protein>
    <submittedName>
        <fullName evidence="11">Putative selection and upkeep of intraepithelial T-cells protein 1 homolog</fullName>
    </submittedName>
</protein>
<organism evidence="11 12">
    <name type="scientific">Cyprinodon variegatus</name>
    <name type="common">Sheepshead minnow</name>
    <dbReference type="NCBI Taxonomy" id="28743"/>
    <lineage>
        <taxon>Eukaryota</taxon>
        <taxon>Metazoa</taxon>
        <taxon>Chordata</taxon>
        <taxon>Craniata</taxon>
        <taxon>Vertebrata</taxon>
        <taxon>Euteleostomi</taxon>
        <taxon>Actinopterygii</taxon>
        <taxon>Neopterygii</taxon>
        <taxon>Teleostei</taxon>
        <taxon>Neoteleostei</taxon>
        <taxon>Acanthomorphata</taxon>
        <taxon>Ovalentaria</taxon>
        <taxon>Atherinomorphae</taxon>
        <taxon>Cyprinodontiformes</taxon>
        <taxon>Cyprinodontidae</taxon>
        <taxon>Cyprinodon</taxon>
    </lineage>
</organism>
<evidence type="ECO:0000256" key="7">
    <source>
        <dbReference type="SAM" id="MobiDB-lite"/>
    </source>
</evidence>
<dbReference type="SUPFAM" id="SSF48726">
    <property type="entry name" value="Immunoglobulin"/>
    <property type="match status" value="1"/>
</dbReference>
<dbReference type="OMA" id="RVICRAK"/>
<dbReference type="GO" id="GO:0050863">
    <property type="term" value="P:regulation of T cell activation"/>
    <property type="evidence" value="ECO:0007669"/>
    <property type="project" value="UniProtKB-ARBA"/>
</dbReference>
<dbReference type="InterPro" id="IPR013106">
    <property type="entry name" value="Ig_V-set"/>
</dbReference>
<keyword evidence="4" id="KW-1015">Disulfide bond</keyword>
<feature type="region of interest" description="Disordered" evidence="7">
    <location>
        <begin position="267"/>
        <end position="290"/>
    </location>
</feature>
<keyword evidence="3 8" id="KW-0472">Membrane</keyword>
<dbReference type="InterPro" id="IPR003599">
    <property type="entry name" value="Ig_sub"/>
</dbReference>
<dbReference type="Gene3D" id="2.60.40.10">
    <property type="entry name" value="Immunoglobulins"/>
    <property type="match status" value="2"/>
</dbReference>
<dbReference type="GO" id="GO:1903037">
    <property type="term" value="P:regulation of leukocyte cell-cell adhesion"/>
    <property type="evidence" value="ECO:0007669"/>
    <property type="project" value="UniProtKB-ARBA"/>
</dbReference>
<keyword evidence="5" id="KW-0325">Glycoprotein</keyword>
<dbReference type="RefSeq" id="XP_015259566.1">
    <property type="nucleotide sequence ID" value="XM_015404080.1"/>
</dbReference>
<feature type="chain" id="PRO_5018581951" evidence="9">
    <location>
        <begin position="20"/>
        <end position="316"/>
    </location>
</feature>
<evidence type="ECO:0000256" key="3">
    <source>
        <dbReference type="ARBA" id="ARBA00023136"/>
    </source>
</evidence>
<keyword evidence="2 9" id="KW-0732">Signal</keyword>
<evidence type="ECO:0000256" key="2">
    <source>
        <dbReference type="ARBA" id="ARBA00022729"/>
    </source>
</evidence>
<evidence type="ECO:0000256" key="4">
    <source>
        <dbReference type="ARBA" id="ARBA00023157"/>
    </source>
</evidence>
<dbReference type="InterPro" id="IPR053896">
    <property type="entry name" value="BTN3A2-like_Ig-C"/>
</dbReference>
<dbReference type="OrthoDB" id="8443571at2759"/>
<dbReference type="InterPro" id="IPR007110">
    <property type="entry name" value="Ig-like_dom"/>
</dbReference>
<dbReference type="FunFam" id="2.60.40.10:FF:000142">
    <property type="entry name" value="V-set domain-containing T-cell activation inhibitor 1"/>
    <property type="match status" value="1"/>
</dbReference>
<dbReference type="InterPro" id="IPR050504">
    <property type="entry name" value="IgSF_BTN/MOG"/>
</dbReference>
<dbReference type="GeneTree" id="ENSGT01050000244843"/>
<name>A0A3Q2ECB9_CYPVA</name>
<dbReference type="Ensembl" id="ENSCVAT00000023184.1">
    <property type="protein sequence ID" value="ENSCVAP00000029852.1"/>
    <property type="gene ID" value="ENSCVAG00000017926.1"/>
</dbReference>
<evidence type="ECO:0000313" key="12">
    <source>
        <dbReference type="Proteomes" id="UP000265020"/>
    </source>
</evidence>
<reference evidence="11" key="1">
    <citation type="submission" date="2025-08" db="UniProtKB">
        <authorList>
            <consortium name="Ensembl"/>
        </authorList>
    </citation>
    <scope>IDENTIFICATION</scope>
</reference>
<dbReference type="GeneID" id="107104149"/>
<evidence type="ECO:0000256" key="9">
    <source>
        <dbReference type="SAM" id="SignalP"/>
    </source>
</evidence>
<keyword evidence="8" id="KW-0812">Transmembrane</keyword>
<dbReference type="PANTHER" id="PTHR24100">
    <property type="entry name" value="BUTYROPHILIN"/>
    <property type="match status" value="1"/>
</dbReference>
<dbReference type="GO" id="GO:0005102">
    <property type="term" value="F:signaling receptor binding"/>
    <property type="evidence" value="ECO:0007669"/>
    <property type="project" value="TreeGrafter"/>
</dbReference>
<dbReference type="AlphaFoldDB" id="A0A3Q2ECB9"/>
<feature type="signal peptide" evidence="9">
    <location>
        <begin position="1"/>
        <end position="19"/>
    </location>
</feature>
<evidence type="ECO:0000256" key="1">
    <source>
        <dbReference type="ARBA" id="ARBA00004370"/>
    </source>
</evidence>
<dbReference type="InterPro" id="IPR013783">
    <property type="entry name" value="Ig-like_fold"/>
</dbReference>
<feature type="transmembrane region" description="Helical" evidence="8">
    <location>
        <begin position="234"/>
        <end position="258"/>
    </location>
</feature>
<keyword evidence="12" id="KW-1185">Reference proteome</keyword>
<evidence type="ECO:0000256" key="5">
    <source>
        <dbReference type="ARBA" id="ARBA00023180"/>
    </source>
</evidence>